<evidence type="ECO:0000256" key="2">
    <source>
        <dbReference type="ARBA" id="ARBA00022670"/>
    </source>
</evidence>
<evidence type="ECO:0000256" key="5">
    <source>
        <dbReference type="ARBA" id="ARBA00022825"/>
    </source>
</evidence>
<feature type="active site" description="Charge relay system" evidence="6">
    <location>
        <position position="469"/>
    </location>
</feature>
<dbReference type="PROSITE" id="PS51892">
    <property type="entry name" value="SUBTILASE"/>
    <property type="match status" value="1"/>
</dbReference>
<evidence type="ECO:0000256" key="8">
    <source>
        <dbReference type="SAM" id="SignalP"/>
    </source>
</evidence>
<organism evidence="10 11">
    <name type="scientific">Sphingomonas naasensis</name>
    <dbReference type="NCBI Taxonomy" id="1344951"/>
    <lineage>
        <taxon>Bacteria</taxon>
        <taxon>Pseudomonadati</taxon>
        <taxon>Pseudomonadota</taxon>
        <taxon>Alphaproteobacteria</taxon>
        <taxon>Sphingomonadales</taxon>
        <taxon>Sphingomonadaceae</taxon>
        <taxon>Sphingomonas</taxon>
    </lineage>
</organism>
<dbReference type="PANTHER" id="PTHR43806">
    <property type="entry name" value="PEPTIDASE S8"/>
    <property type="match status" value="1"/>
</dbReference>
<dbReference type="SUPFAM" id="SSF52743">
    <property type="entry name" value="Subtilisin-like"/>
    <property type="match status" value="1"/>
</dbReference>
<dbReference type="OrthoDB" id="5405281at2"/>
<feature type="active site" description="Charge relay system" evidence="6">
    <location>
        <position position="264"/>
    </location>
</feature>
<comment type="similarity">
    <text evidence="1 6">Belongs to the peptidase S8 family.</text>
</comment>
<feature type="signal peptide" evidence="8">
    <location>
        <begin position="1"/>
        <end position="35"/>
    </location>
</feature>
<dbReference type="InterPro" id="IPR000209">
    <property type="entry name" value="Peptidase_S8/S53_dom"/>
</dbReference>
<evidence type="ECO:0000259" key="9">
    <source>
        <dbReference type="Pfam" id="PF00082"/>
    </source>
</evidence>
<dbReference type="InterPro" id="IPR050131">
    <property type="entry name" value="Peptidase_S8_subtilisin-like"/>
</dbReference>
<keyword evidence="5 6" id="KW-0720">Serine protease</keyword>
<sequence>MRGQNMTSFRMARSILLATALAAPAASFAPLAAVAQTAPAPAPTPAATPTPSAQPVKPLSGTVEPKWGSIRTFWGESSPLWGSIRTFWGDVNPYEGDVNAFWGSIRTFNDGSGTNSITPLWGSIRTFSGDLGASWGSIRTFWGSIRTFEEAPQDYATLATMLGGMVNQSQGFWGSAVQAQTGKSFADAFANPLLAKYGISLSDPASLARLDANQREHFFLEWYDGLMNFSGADHVDHWMSAIHWTPSITETIGEGRDSVIGLLDFSVTGDGTRNITKYDGISSFSNGHGAAVASLMIAAHDGKGVMGIAPMASVVAYNPFDETGTAGWSDIRNGVLMLAQNGASIINMSLGVPGWTLHQGWNDVFSDAAVAAATKNAVFVVAAGNDGVVQRQNINWNFATNPNLIVVGSVDPAGNISSFSNQPGEACLLANGTACAEGNKLKYRFVTAPGELILVADGQGGVTRKSGTSFAAPLVSGTIALIHDRWPWLANYPAETVDIILKSARDVGAPGVDPVYGWGILDATAALSPLSFNGLKWYTYKDGKIAPEQQNKIRNPKEVAKWEAKGMFFYAYEDIGKTFRDFAIPVSSKLVGQSATSYTGSTEYLQAYIYSRFLAWVNTGGKPDSSGKGFTGFAYSSPIPNRSGLDLSMAVAPRTFVPGYRSPNVPYQSALRLTGPDGRFAITAGEGDGAVMLGDGGFGMASDYDPFTGGANPLMGFASGGGYLETNVRLGDSWSVSTGLSQRVLKRDLERLDMLEQFALGSIDAYRAGAQHVSVAYETPEAKLTGTYTRLREDNALLGVQSLDPNDFADGTTTDGVSLGAELGLAPTLSLAATGTMSRTRPGGSGQSSIAVSDGGLVSSSFQLGLTKDRLFGRKDRARLTLAQPMHLERGGIDLTTVQVINRQTGELGAVAQRFNLGVPERQFVGEMMYGTRLMDGAAELSVFGRATLNGEETDQLPRVMAGAGFKFSF</sequence>
<dbReference type="GO" id="GO:0004252">
    <property type="term" value="F:serine-type endopeptidase activity"/>
    <property type="evidence" value="ECO:0007669"/>
    <property type="project" value="UniProtKB-UniRule"/>
</dbReference>
<evidence type="ECO:0000256" key="3">
    <source>
        <dbReference type="ARBA" id="ARBA00022729"/>
    </source>
</evidence>
<feature type="chain" id="PRO_5020524292" description="Peptidase S8/S53 domain-containing protein" evidence="8">
    <location>
        <begin position="36"/>
        <end position="970"/>
    </location>
</feature>
<dbReference type="PROSITE" id="PS00138">
    <property type="entry name" value="SUBTILASE_SER"/>
    <property type="match status" value="1"/>
</dbReference>
<feature type="domain" description="Peptidase S8/S53" evidence="9">
    <location>
        <begin position="280"/>
        <end position="519"/>
    </location>
</feature>
<feature type="region of interest" description="Disordered" evidence="7">
    <location>
        <begin position="39"/>
        <end position="61"/>
    </location>
</feature>
<keyword evidence="2 6" id="KW-0645">Protease</keyword>
<keyword evidence="4 6" id="KW-0378">Hydrolase</keyword>
<evidence type="ECO:0000256" key="6">
    <source>
        <dbReference type="PROSITE-ProRule" id="PRU01240"/>
    </source>
</evidence>
<dbReference type="GO" id="GO:0006508">
    <property type="term" value="P:proteolysis"/>
    <property type="evidence" value="ECO:0007669"/>
    <property type="project" value="UniProtKB-KW"/>
</dbReference>
<dbReference type="Proteomes" id="UP000309848">
    <property type="component" value="Unassembled WGS sequence"/>
</dbReference>
<proteinExistence type="inferred from homology"/>
<keyword evidence="11" id="KW-1185">Reference proteome</keyword>
<evidence type="ECO:0000256" key="1">
    <source>
        <dbReference type="ARBA" id="ARBA00011073"/>
    </source>
</evidence>
<accession>A0A4S1WXA6</accession>
<dbReference type="InterPro" id="IPR023828">
    <property type="entry name" value="Peptidase_S8_Ser-AS"/>
</dbReference>
<dbReference type="InterPro" id="IPR034061">
    <property type="entry name" value="Peptidases_S8_Autotransporter"/>
</dbReference>
<dbReference type="CDD" id="cd04848">
    <property type="entry name" value="Peptidases_S8_Autotransporter_serine_protease_like"/>
    <property type="match status" value="1"/>
</dbReference>
<evidence type="ECO:0000313" key="10">
    <source>
        <dbReference type="EMBL" id="TGX46246.1"/>
    </source>
</evidence>
<dbReference type="EMBL" id="SRXU01000001">
    <property type="protein sequence ID" value="TGX46246.1"/>
    <property type="molecule type" value="Genomic_DNA"/>
</dbReference>
<feature type="active site" description="Charge relay system" evidence="6">
    <location>
        <position position="288"/>
    </location>
</feature>
<evidence type="ECO:0000256" key="4">
    <source>
        <dbReference type="ARBA" id="ARBA00022801"/>
    </source>
</evidence>
<dbReference type="Gene3D" id="3.40.50.200">
    <property type="entry name" value="Peptidase S8/S53 domain"/>
    <property type="match status" value="1"/>
</dbReference>
<dbReference type="AlphaFoldDB" id="A0A4S1WXA6"/>
<evidence type="ECO:0000256" key="7">
    <source>
        <dbReference type="SAM" id="MobiDB-lite"/>
    </source>
</evidence>
<keyword evidence="3 8" id="KW-0732">Signal</keyword>
<protein>
    <recommendedName>
        <fullName evidence="9">Peptidase S8/S53 domain-containing protein</fullName>
    </recommendedName>
</protein>
<gene>
    <name evidence="10" type="ORF">E5A74_03575</name>
</gene>
<evidence type="ECO:0000313" key="11">
    <source>
        <dbReference type="Proteomes" id="UP000309848"/>
    </source>
</evidence>
<reference evidence="10 11" key="1">
    <citation type="submission" date="2019-04" db="EMBL/GenBank/DDBJ databases">
        <title>Sphingomonas psychrotolerans sp. nov., isolated from soil in the Tianshan Mountains, Xinjiang, China.</title>
        <authorList>
            <person name="Luo Y."/>
            <person name="Sheng H."/>
        </authorList>
    </citation>
    <scope>NUCLEOTIDE SEQUENCE [LARGE SCALE GENOMIC DNA]</scope>
    <source>
        <strain evidence="10 11">KIS18-15</strain>
    </source>
</reference>
<dbReference type="InterPro" id="IPR036852">
    <property type="entry name" value="Peptidase_S8/S53_dom_sf"/>
</dbReference>
<dbReference type="PANTHER" id="PTHR43806:SF11">
    <property type="entry name" value="CEREVISIN-RELATED"/>
    <property type="match status" value="1"/>
</dbReference>
<comment type="caution">
    <text evidence="10">The sequence shown here is derived from an EMBL/GenBank/DDBJ whole genome shotgun (WGS) entry which is preliminary data.</text>
</comment>
<name>A0A4S1WXA6_9SPHN</name>
<dbReference type="Pfam" id="PF00082">
    <property type="entry name" value="Peptidase_S8"/>
    <property type="match status" value="1"/>
</dbReference>